<name>A0ABT5JCF5_RHOTP</name>
<sequence length="45" mass="5141">MSATFGGGWDAQLALPWDELILRWIEAAERYDDTWGTFHRIVSGT</sequence>
<reference evidence="1" key="1">
    <citation type="journal article" date="2023" name="Microbiol Resour">
        <title>Genome Sequences of Rhodoplanes serenus and Two Thermotolerant Strains, Rhodoplanes tepidamans and 'Rhodoplanes cryptolactis,' Further Refine the Genus.</title>
        <authorList>
            <person name="Rayyan A.A."/>
            <person name="Kyndt J.A."/>
        </authorList>
    </citation>
    <scope>NUCLEOTIDE SEQUENCE</scope>
    <source>
        <strain evidence="1">DSM 9987</strain>
    </source>
</reference>
<accession>A0ABT5JCF5</accession>
<evidence type="ECO:0000313" key="2">
    <source>
        <dbReference type="Proteomes" id="UP001165652"/>
    </source>
</evidence>
<keyword evidence="2" id="KW-1185">Reference proteome</keyword>
<organism evidence="1 2">
    <name type="scientific">Rhodoplanes tepidamans</name>
    <name type="common">Rhodoplanes cryptolactis</name>
    <dbReference type="NCBI Taxonomy" id="200616"/>
    <lineage>
        <taxon>Bacteria</taxon>
        <taxon>Pseudomonadati</taxon>
        <taxon>Pseudomonadota</taxon>
        <taxon>Alphaproteobacteria</taxon>
        <taxon>Hyphomicrobiales</taxon>
        <taxon>Nitrobacteraceae</taxon>
        <taxon>Rhodoplanes</taxon>
    </lineage>
</organism>
<comment type="caution">
    <text evidence="1">The sequence shown here is derived from an EMBL/GenBank/DDBJ whole genome shotgun (WGS) entry which is preliminary data.</text>
</comment>
<protein>
    <recommendedName>
        <fullName evidence="3">SAM-dependent methyltransferase</fullName>
    </recommendedName>
</protein>
<evidence type="ECO:0008006" key="3">
    <source>
        <dbReference type="Google" id="ProtNLM"/>
    </source>
</evidence>
<evidence type="ECO:0000313" key="1">
    <source>
        <dbReference type="EMBL" id="MDC7787375.1"/>
    </source>
</evidence>
<dbReference type="EMBL" id="JAQQLI010000026">
    <property type="protein sequence ID" value="MDC7787375.1"/>
    <property type="molecule type" value="Genomic_DNA"/>
</dbReference>
<dbReference type="Proteomes" id="UP001165652">
    <property type="component" value="Unassembled WGS sequence"/>
</dbReference>
<dbReference type="RefSeq" id="WP_272778215.1">
    <property type="nucleotide sequence ID" value="NZ_JAQQLI010000026.1"/>
</dbReference>
<gene>
    <name evidence="1" type="ORF">PQJ73_16915</name>
</gene>
<reference evidence="1" key="2">
    <citation type="submission" date="2023-02" db="EMBL/GenBank/DDBJ databases">
        <authorList>
            <person name="Rayyan A."/>
            <person name="Meyer T."/>
            <person name="Kyndt J.A."/>
        </authorList>
    </citation>
    <scope>NUCLEOTIDE SEQUENCE</scope>
    <source>
        <strain evidence="1">DSM 9987</strain>
    </source>
</reference>
<proteinExistence type="predicted"/>